<gene>
    <name evidence="2" type="ORF">AVDCRST_MAG52-2699</name>
</gene>
<dbReference type="EC" id="1.1.1.267" evidence="2"/>
<keyword evidence="2" id="KW-0413">Isomerase</keyword>
<feature type="compositionally biased region" description="Basic residues" evidence="1">
    <location>
        <begin position="125"/>
        <end position="135"/>
    </location>
</feature>
<accession>A0A6J4IYR1</accession>
<feature type="compositionally biased region" description="Basic and acidic residues" evidence="1">
    <location>
        <begin position="140"/>
        <end position="155"/>
    </location>
</feature>
<reference evidence="2" key="1">
    <citation type="submission" date="2020-02" db="EMBL/GenBank/DDBJ databases">
        <authorList>
            <person name="Meier V. D."/>
        </authorList>
    </citation>
    <scope>NUCLEOTIDE SEQUENCE</scope>
    <source>
        <strain evidence="2">AVDCRST_MAG52</strain>
    </source>
</reference>
<proteinExistence type="predicted"/>
<feature type="non-terminal residue" evidence="2">
    <location>
        <position position="1"/>
    </location>
</feature>
<evidence type="ECO:0000256" key="1">
    <source>
        <dbReference type="SAM" id="MobiDB-lite"/>
    </source>
</evidence>
<feature type="compositionally biased region" description="Basic and acidic residues" evidence="1">
    <location>
        <begin position="252"/>
        <end position="262"/>
    </location>
</feature>
<feature type="compositionally biased region" description="Basic residues" evidence="1">
    <location>
        <begin position="193"/>
        <end position="204"/>
    </location>
</feature>
<feature type="compositionally biased region" description="Low complexity" evidence="1">
    <location>
        <begin position="307"/>
        <end position="321"/>
    </location>
</feature>
<name>A0A6J4IYR1_9ACTN</name>
<dbReference type="EMBL" id="CADCTN010000192">
    <property type="protein sequence ID" value="CAA9263528.1"/>
    <property type="molecule type" value="Genomic_DNA"/>
</dbReference>
<protein>
    <submittedName>
        <fullName evidence="2">1-deoxy-D-xylulose 5-phosphate reductoisomerase</fullName>
        <ecNumber evidence="2">1.1.1.267</ecNumber>
    </submittedName>
</protein>
<organism evidence="2">
    <name type="scientific">uncultured Blastococcus sp</name>
    <dbReference type="NCBI Taxonomy" id="217144"/>
    <lineage>
        <taxon>Bacteria</taxon>
        <taxon>Bacillati</taxon>
        <taxon>Actinomycetota</taxon>
        <taxon>Actinomycetes</taxon>
        <taxon>Geodermatophilales</taxon>
        <taxon>Geodermatophilaceae</taxon>
        <taxon>Blastococcus</taxon>
        <taxon>environmental samples</taxon>
    </lineage>
</organism>
<sequence length="399" mass="42627">ESTPSGHAARLHRLDRPAGDRRRPAEPRPPADHRSGRGGWRRGPAGRSGAGPGGPDRGRGPRDGGAGPAAGLLRGGVQAGLGHGGVLAARDPGRSQSGGGARDATRGRRPQRHHRVDRAGPHAGRAARRPHRRARQQGVADRRRGSGDRGREARPARARRLRALGPGPVPAWRLPRRGGPSGAHRERRALPRTQRRAAGRRHRRGGDGPPDVGHGPRHHDQLRHAGQQGPGADRGAPALRRPVRRHRRRRAPAVDRALDGDLRRRRHHRAGQPTGHAAADRAGPGLARAAARRPAGAGLVDREHLGVRAAGRGRVPGRAAGPCGGRGRRRRPGALQRRERGGGVGVRGGSAVVPGHRRPRRAYPRRRAGSRRPHLRRRRPGGGEVGPGARPGRHRPGHL</sequence>
<feature type="compositionally biased region" description="Gly residues" evidence="1">
    <location>
        <begin position="46"/>
        <end position="55"/>
    </location>
</feature>
<feature type="compositionally biased region" description="Basic residues" evidence="1">
    <location>
        <begin position="107"/>
        <end position="116"/>
    </location>
</feature>
<keyword evidence="2" id="KW-0560">Oxidoreductase</keyword>
<feature type="compositionally biased region" description="Basic and acidic residues" evidence="1">
    <location>
        <begin position="12"/>
        <end position="35"/>
    </location>
</feature>
<feature type="compositionally biased region" description="Low complexity" evidence="1">
    <location>
        <begin position="280"/>
        <end position="299"/>
    </location>
</feature>
<dbReference type="GO" id="GO:0030604">
    <property type="term" value="F:1-deoxy-D-xylulose-5-phosphate reductoisomerase activity"/>
    <property type="evidence" value="ECO:0007669"/>
    <property type="project" value="UniProtKB-EC"/>
</dbReference>
<feature type="region of interest" description="Disordered" evidence="1">
    <location>
        <begin position="1"/>
        <end position="399"/>
    </location>
</feature>
<feature type="compositionally biased region" description="Basic residues" evidence="1">
    <location>
        <begin position="241"/>
        <end position="251"/>
    </location>
</feature>
<feature type="compositionally biased region" description="Gly residues" evidence="1">
    <location>
        <begin position="63"/>
        <end position="85"/>
    </location>
</feature>
<dbReference type="GO" id="GO:0016853">
    <property type="term" value="F:isomerase activity"/>
    <property type="evidence" value="ECO:0007669"/>
    <property type="project" value="UniProtKB-KW"/>
</dbReference>
<dbReference type="AlphaFoldDB" id="A0A6J4IYR1"/>
<feature type="compositionally biased region" description="Basic residues" evidence="1">
    <location>
        <begin position="355"/>
        <end position="380"/>
    </location>
</feature>
<feature type="non-terminal residue" evidence="2">
    <location>
        <position position="399"/>
    </location>
</feature>
<evidence type="ECO:0000313" key="2">
    <source>
        <dbReference type="EMBL" id="CAA9263528.1"/>
    </source>
</evidence>